<dbReference type="EMBL" id="FOEG01000004">
    <property type="protein sequence ID" value="SEO87845.1"/>
    <property type="molecule type" value="Genomic_DNA"/>
</dbReference>
<dbReference type="OrthoDB" id="1550641at2"/>
<dbReference type="InterPro" id="IPR013398">
    <property type="entry name" value="CRISPR-assoc_prot_Csy2"/>
</dbReference>
<dbReference type="CDD" id="cd09736">
    <property type="entry name" value="Csy2_I-F"/>
    <property type="match status" value="1"/>
</dbReference>
<dbReference type="Pfam" id="PF09614">
    <property type="entry name" value="Cas_Csy2"/>
    <property type="match status" value="1"/>
</dbReference>
<dbReference type="NCBIfam" id="TIGR02565">
    <property type="entry name" value="cas_Csy2"/>
    <property type="match status" value="1"/>
</dbReference>
<gene>
    <name evidence="1" type="ORF">SAMN04488052_1044</name>
</gene>
<evidence type="ECO:0000313" key="1">
    <source>
        <dbReference type="EMBL" id="SEO87845.1"/>
    </source>
</evidence>
<dbReference type="STRING" id="406100.SAMN04488052_1044"/>
<evidence type="ECO:0000313" key="2">
    <source>
        <dbReference type="Proteomes" id="UP000199657"/>
    </source>
</evidence>
<dbReference type="RefSeq" id="WP_091643006.1">
    <property type="nucleotide sequence ID" value="NZ_FOEG01000004.1"/>
</dbReference>
<sequence length="328" mass="36664">MNEVHNLLVLPRIRVQNANAISSPMTWGFPAMSAFVGLMHALERKLAAREVPLLFDNVGVICHDFEVQASDTGYVQAFHLTRNPVDKHGDTAAIVEEGRVHLDITLVFAVRGDACAGTQSQLHEMAKDVSDTLATMRVAGGSVTPSSPGRGARTQPRLLPLDEDDETRHKQFRKLCLSCLPGFALVARDDLLAEHLETMQRSSPDATALDAWLDLSRRNHDCRQETSTDSVGNTKEEVHWEIRRPDGWIVPIPIGYAALTDLFGPGKVSNTRDNTTPFRFVESIYSVGQWVSPHRLRHPADLLWYPDNAPDEGLYRLKNDYSKRHTNK</sequence>
<organism evidence="1 2">
    <name type="scientific">Aquisalimonas asiatica</name>
    <dbReference type="NCBI Taxonomy" id="406100"/>
    <lineage>
        <taxon>Bacteria</taxon>
        <taxon>Pseudomonadati</taxon>
        <taxon>Pseudomonadota</taxon>
        <taxon>Gammaproteobacteria</taxon>
        <taxon>Chromatiales</taxon>
        <taxon>Ectothiorhodospiraceae</taxon>
        <taxon>Aquisalimonas</taxon>
    </lineage>
</organism>
<dbReference type="AlphaFoldDB" id="A0A1H8TAL6"/>
<proteinExistence type="predicted"/>
<protein>
    <submittedName>
        <fullName evidence="1">CRISPR-associated protein Csy2</fullName>
    </submittedName>
</protein>
<accession>A0A1H8TAL6</accession>
<dbReference type="Proteomes" id="UP000199657">
    <property type="component" value="Unassembled WGS sequence"/>
</dbReference>
<reference evidence="1 2" key="1">
    <citation type="submission" date="2016-10" db="EMBL/GenBank/DDBJ databases">
        <authorList>
            <person name="de Groot N.N."/>
        </authorList>
    </citation>
    <scope>NUCLEOTIDE SEQUENCE [LARGE SCALE GENOMIC DNA]</scope>
    <source>
        <strain evidence="1 2">CGMCC 1.6291</strain>
    </source>
</reference>
<name>A0A1H8TAL6_9GAMM</name>
<keyword evidence="2" id="KW-1185">Reference proteome</keyword>